<dbReference type="AlphaFoldDB" id="A0A1G2NZU4"/>
<comment type="caution">
    <text evidence="1">The sequence shown here is derived from an EMBL/GenBank/DDBJ whole genome shotgun (WGS) entry which is preliminary data.</text>
</comment>
<reference evidence="1 2" key="1">
    <citation type="journal article" date="2016" name="Nat. Commun.">
        <title>Thousands of microbial genomes shed light on interconnected biogeochemical processes in an aquifer system.</title>
        <authorList>
            <person name="Anantharaman K."/>
            <person name="Brown C.T."/>
            <person name="Hug L.A."/>
            <person name="Sharon I."/>
            <person name="Castelle C.J."/>
            <person name="Probst A.J."/>
            <person name="Thomas B.C."/>
            <person name="Singh A."/>
            <person name="Wilkins M.J."/>
            <person name="Karaoz U."/>
            <person name="Brodie E.L."/>
            <person name="Williams K.H."/>
            <person name="Hubbard S.S."/>
            <person name="Banfield J.F."/>
        </authorList>
    </citation>
    <scope>NUCLEOTIDE SEQUENCE [LARGE SCALE GENOMIC DNA]</scope>
</reference>
<organism evidence="1 2">
    <name type="scientific">Candidatus Taylorbacteria bacterium RIFCSPLOWO2_12_FULL_43_20</name>
    <dbReference type="NCBI Taxonomy" id="1802332"/>
    <lineage>
        <taxon>Bacteria</taxon>
        <taxon>Candidatus Tayloriibacteriota</taxon>
    </lineage>
</organism>
<name>A0A1G2NZU4_9BACT</name>
<dbReference type="EMBL" id="MHSK01000030">
    <property type="protein sequence ID" value="OHA41614.1"/>
    <property type="molecule type" value="Genomic_DNA"/>
</dbReference>
<sequence>MKKTTIIILILILAIAAIVFSQMRNNGGEADTPSLSSESSEAESKAALEKIIKSPERAAVSAAVAETDLTETYVNEAYRFSIKYPAKLNVSSFESADGSGYVILIADLQTGYGVQIFISPYADSSDVTAERIRQDVPGITIKNPQEVLLGQTGKGVAFTDGTGVTANRQVWFASKGQLYQLTAPMDFDDTLRRMLDTWIFM</sequence>
<proteinExistence type="predicted"/>
<accession>A0A1G2NZU4</accession>
<gene>
    <name evidence="1" type="ORF">A3G52_00715</name>
</gene>
<protein>
    <submittedName>
        <fullName evidence="1">Uncharacterized protein</fullName>
    </submittedName>
</protein>
<evidence type="ECO:0000313" key="1">
    <source>
        <dbReference type="EMBL" id="OHA41614.1"/>
    </source>
</evidence>
<evidence type="ECO:0000313" key="2">
    <source>
        <dbReference type="Proteomes" id="UP000177269"/>
    </source>
</evidence>
<dbReference type="Proteomes" id="UP000177269">
    <property type="component" value="Unassembled WGS sequence"/>
</dbReference>